<name>A0A4U1EUQ6_MONMO</name>
<dbReference type="Pfam" id="PF07654">
    <property type="entry name" value="C1-set"/>
    <property type="match status" value="2"/>
</dbReference>
<protein>
    <recommendedName>
        <fullName evidence="4">Immunoglobulin C1-set domain-containing protein</fullName>
    </recommendedName>
</protein>
<evidence type="ECO:0000256" key="2">
    <source>
        <dbReference type="ARBA" id="ARBA00023319"/>
    </source>
</evidence>
<dbReference type="PANTHER" id="PTHR19944:SF98">
    <property type="entry name" value="IG-LIKE DOMAIN-CONTAINING PROTEIN"/>
    <property type="match status" value="1"/>
</dbReference>
<reference evidence="6" key="1">
    <citation type="journal article" date="2019" name="IScience">
        <title>Narwhal Genome Reveals Long-Term Low Genetic Diversity despite Current Large Abundance Size.</title>
        <authorList>
            <person name="Westbury M.V."/>
            <person name="Petersen B."/>
            <person name="Garde E."/>
            <person name="Heide-Jorgensen M.P."/>
            <person name="Lorenzen E.D."/>
        </authorList>
    </citation>
    <scope>NUCLEOTIDE SEQUENCE [LARGE SCALE GENOMIC DNA]</scope>
</reference>
<dbReference type="PANTHER" id="PTHR19944">
    <property type="entry name" value="MHC CLASS II-RELATED"/>
    <property type="match status" value="1"/>
</dbReference>
<evidence type="ECO:0000313" key="5">
    <source>
        <dbReference type="EMBL" id="TKC40313.1"/>
    </source>
</evidence>
<feature type="domain" description="Immunoglobulin C1-set" evidence="4">
    <location>
        <begin position="155"/>
        <end position="209"/>
    </location>
</feature>
<dbReference type="SUPFAM" id="SSF48726">
    <property type="entry name" value="Immunoglobulin"/>
    <property type="match status" value="1"/>
</dbReference>
<accession>A0A4U1EUQ6</accession>
<dbReference type="InterPro" id="IPR013783">
    <property type="entry name" value="Ig-like_fold"/>
</dbReference>
<keyword evidence="2" id="KW-0393">Immunoglobulin domain</keyword>
<gene>
    <name evidence="5" type="ORF">EI555_003953</name>
</gene>
<dbReference type="SMART" id="SM00407">
    <property type="entry name" value="IGc1"/>
    <property type="match status" value="1"/>
</dbReference>
<dbReference type="Gene3D" id="2.60.40.10">
    <property type="entry name" value="Immunoglobulins"/>
    <property type="match status" value="2"/>
</dbReference>
<comment type="caution">
    <text evidence="5">The sequence shown here is derived from an EMBL/GenBank/DDBJ whole genome shotgun (WGS) entry which is preliminary data.</text>
</comment>
<sequence length="210" mass="22745">MRPRTGQLGCEARRGQSCVPRHNWPLIVLGLAVGAHGLLPPTPAPQSTAPRKETPAGSSPWSLWHRTQSCLLQPCSCHAQQFPAPSWPPGDRPQVLARRVLVRVSVTVGLSGRGDREGKQGHHGDTHRGHDEGQPKSAPSVTLFAPSTEELKANKATLVCLINDFYPGSPSKQSNSKYAASSYLALTASEWRSYDRVSCQVTHEGSTVEK</sequence>
<proteinExistence type="predicted"/>
<feature type="region of interest" description="Disordered" evidence="3">
    <location>
        <begin position="40"/>
        <end position="60"/>
    </location>
</feature>
<dbReference type="InterPro" id="IPR050160">
    <property type="entry name" value="MHC/Immunoglobulin"/>
</dbReference>
<evidence type="ECO:0000259" key="4">
    <source>
        <dbReference type="SMART" id="SM00407"/>
    </source>
</evidence>
<evidence type="ECO:0000256" key="1">
    <source>
        <dbReference type="ARBA" id="ARBA00023157"/>
    </source>
</evidence>
<dbReference type="AlphaFoldDB" id="A0A4U1EUQ6"/>
<organism evidence="5 6">
    <name type="scientific">Monodon monoceros</name>
    <name type="common">Narwhal</name>
    <name type="synonym">Ceratodon monodon</name>
    <dbReference type="NCBI Taxonomy" id="40151"/>
    <lineage>
        <taxon>Eukaryota</taxon>
        <taxon>Metazoa</taxon>
        <taxon>Chordata</taxon>
        <taxon>Craniata</taxon>
        <taxon>Vertebrata</taxon>
        <taxon>Euteleostomi</taxon>
        <taxon>Mammalia</taxon>
        <taxon>Eutheria</taxon>
        <taxon>Laurasiatheria</taxon>
        <taxon>Artiodactyla</taxon>
        <taxon>Whippomorpha</taxon>
        <taxon>Cetacea</taxon>
        <taxon>Odontoceti</taxon>
        <taxon>Monodontidae</taxon>
        <taxon>Monodon</taxon>
    </lineage>
</organism>
<evidence type="ECO:0000313" key="6">
    <source>
        <dbReference type="Proteomes" id="UP000308365"/>
    </source>
</evidence>
<feature type="compositionally biased region" description="Basic and acidic residues" evidence="3">
    <location>
        <begin position="113"/>
        <end position="134"/>
    </location>
</feature>
<dbReference type="Proteomes" id="UP000308365">
    <property type="component" value="Unassembled WGS sequence"/>
</dbReference>
<keyword evidence="1" id="KW-1015">Disulfide bond</keyword>
<dbReference type="InterPro" id="IPR036179">
    <property type="entry name" value="Ig-like_dom_sf"/>
</dbReference>
<dbReference type="EMBL" id="RWIC01000771">
    <property type="protein sequence ID" value="TKC40313.1"/>
    <property type="molecule type" value="Genomic_DNA"/>
</dbReference>
<evidence type="ECO:0000256" key="3">
    <source>
        <dbReference type="SAM" id="MobiDB-lite"/>
    </source>
</evidence>
<feature type="region of interest" description="Disordered" evidence="3">
    <location>
        <begin position="111"/>
        <end position="139"/>
    </location>
</feature>
<feature type="non-terminal residue" evidence="5">
    <location>
        <position position="210"/>
    </location>
</feature>
<dbReference type="InterPro" id="IPR003597">
    <property type="entry name" value="Ig_C1-set"/>
</dbReference>